<evidence type="ECO:0000313" key="2">
    <source>
        <dbReference type="EMBL" id="GBG73042.1"/>
    </source>
</evidence>
<comment type="caution">
    <text evidence="2">The sequence shown here is derived from an EMBL/GenBank/DDBJ whole genome shotgun (WGS) entry which is preliminary data.</text>
</comment>
<keyword evidence="3" id="KW-1185">Reference proteome</keyword>
<feature type="compositionally biased region" description="Basic and acidic residues" evidence="1">
    <location>
        <begin position="1"/>
        <end position="18"/>
    </location>
</feature>
<feature type="compositionally biased region" description="Polar residues" evidence="1">
    <location>
        <begin position="48"/>
        <end position="63"/>
    </location>
</feature>
<feature type="region of interest" description="Disordered" evidence="1">
    <location>
        <begin position="1"/>
        <end position="23"/>
    </location>
</feature>
<feature type="region of interest" description="Disordered" evidence="1">
    <location>
        <begin position="291"/>
        <end position="312"/>
    </location>
</feature>
<dbReference type="EMBL" id="BFEA01000176">
    <property type="protein sequence ID" value="GBG73042.1"/>
    <property type="molecule type" value="Genomic_DNA"/>
</dbReference>
<feature type="compositionally biased region" description="Basic and acidic residues" evidence="1">
    <location>
        <begin position="193"/>
        <end position="210"/>
    </location>
</feature>
<dbReference type="AlphaFoldDB" id="A0A388KSQ9"/>
<name>A0A388KSQ9_CHABU</name>
<reference evidence="2 3" key="1">
    <citation type="journal article" date="2018" name="Cell">
        <title>The Chara Genome: Secondary Complexity and Implications for Plant Terrestrialization.</title>
        <authorList>
            <person name="Nishiyama T."/>
            <person name="Sakayama H."/>
            <person name="Vries J.D."/>
            <person name="Buschmann H."/>
            <person name="Saint-Marcoux D."/>
            <person name="Ullrich K.K."/>
            <person name="Haas F.B."/>
            <person name="Vanderstraeten L."/>
            <person name="Becker D."/>
            <person name="Lang D."/>
            <person name="Vosolsobe S."/>
            <person name="Rombauts S."/>
            <person name="Wilhelmsson P.K.I."/>
            <person name="Janitza P."/>
            <person name="Kern R."/>
            <person name="Heyl A."/>
            <person name="Rumpler F."/>
            <person name="Villalobos L.I.A.C."/>
            <person name="Clay J.M."/>
            <person name="Skokan R."/>
            <person name="Toyoda A."/>
            <person name="Suzuki Y."/>
            <person name="Kagoshima H."/>
            <person name="Schijlen E."/>
            <person name="Tajeshwar N."/>
            <person name="Catarino B."/>
            <person name="Hetherington A.J."/>
            <person name="Saltykova A."/>
            <person name="Bonnot C."/>
            <person name="Breuninger H."/>
            <person name="Symeonidi A."/>
            <person name="Radhakrishnan G.V."/>
            <person name="Van Nieuwerburgh F."/>
            <person name="Deforce D."/>
            <person name="Chang C."/>
            <person name="Karol K.G."/>
            <person name="Hedrich R."/>
            <person name="Ulvskov P."/>
            <person name="Glockner G."/>
            <person name="Delwiche C.F."/>
            <person name="Petrasek J."/>
            <person name="Van de Peer Y."/>
            <person name="Friml J."/>
            <person name="Beilby M."/>
            <person name="Dolan L."/>
            <person name="Kohara Y."/>
            <person name="Sugano S."/>
            <person name="Fujiyama A."/>
            <person name="Delaux P.-M."/>
            <person name="Quint M."/>
            <person name="TheiBen G."/>
            <person name="Hagemann M."/>
            <person name="Harholt J."/>
            <person name="Dunand C."/>
            <person name="Zachgo S."/>
            <person name="Langdale J."/>
            <person name="Maumus F."/>
            <person name="Straeten D.V.D."/>
            <person name="Gould S.B."/>
            <person name="Rensing S.A."/>
        </authorList>
    </citation>
    <scope>NUCLEOTIDE SEQUENCE [LARGE SCALE GENOMIC DNA]</scope>
    <source>
        <strain evidence="2 3">S276</strain>
    </source>
</reference>
<dbReference type="Gramene" id="GBG73042">
    <property type="protein sequence ID" value="GBG73042"/>
    <property type="gene ID" value="CBR_g12760"/>
</dbReference>
<evidence type="ECO:0000313" key="3">
    <source>
        <dbReference type="Proteomes" id="UP000265515"/>
    </source>
</evidence>
<feature type="region of interest" description="Disordered" evidence="1">
    <location>
        <begin position="173"/>
        <end position="229"/>
    </location>
</feature>
<evidence type="ECO:0000256" key="1">
    <source>
        <dbReference type="SAM" id="MobiDB-lite"/>
    </source>
</evidence>
<protein>
    <submittedName>
        <fullName evidence="2">Uncharacterized protein</fullName>
    </submittedName>
</protein>
<accession>A0A388KSQ9</accession>
<sequence length="312" mass="33245">MTWHCWRDGRSGEDNAADHEEDENDDLVLNLGSRDYHAPHTMMGGHSRSASMSSMPTKNTSPSFEELLGQAEGQVDTCMGEGRSGGATDIDDTQRRGTATVTTGEDIAPPVECTPRAADTAQRTTIKVAIVGMVQGRPEFEVLIGVSMRRWHCYDGECKGMVNSVDVMGGPARAVTNDDDGGITSEGGGLTCRKADSDNRDTSKSQRTGDGRGSGRGTRSGWPGPCAKEGSFTNMTTVLVEASDRQTDKLALPDSFAQFLDGLNRTMADGNSTFLQCFTILSGSIGGLVQTGQRTQDNREDDNGEMADGTNG</sequence>
<gene>
    <name evidence="2" type="ORF">CBR_g12760</name>
</gene>
<proteinExistence type="predicted"/>
<dbReference type="Proteomes" id="UP000265515">
    <property type="component" value="Unassembled WGS sequence"/>
</dbReference>
<organism evidence="2 3">
    <name type="scientific">Chara braunii</name>
    <name type="common">Braun's stonewort</name>
    <dbReference type="NCBI Taxonomy" id="69332"/>
    <lineage>
        <taxon>Eukaryota</taxon>
        <taxon>Viridiplantae</taxon>
        <taxon>Streptophyta</taxon>
        <taxon>Charophyceae</taxon>
        <taxon>Charales</taxon>
        <taxon>Characeae</taxon>
        <taxon>Chara</taxon>
    </lineage>
</organism>
<feature type="region of interest" description="Disordered" evidence="1">
    <location>
        <begin position="35"/>
        <end position="63"/>
    </location>
</feature>